<gene>
    <name evidence="1" type="ORF">OR16_29049</name>
</gene>
<dbReference type="Proteomes" id="UP000005808">
    <property type="component" value="Unassembled WGS sequence"/>
</dbReference>
<dbReference type="SUPFAM" id="SSF160920">
    <property type="entry name" value="PSTPO5379-like"/>
    <property type="match status" value="1"/>
</dbReference>
<evidence type="ECO:0000313" key="1">
    <source>
        <dbReference type="EMBL" id="EHP39856.1"/>
    </source>
</evidence>
<reference evidence="1 2" key="1">
    <citation type="journal article" date="2012" name="J. Bacteriol.">
        <title>De Novo Genome Project of Cupriavidus basilensis OR16.</title>
        <authorList>
            <person name="Cserhati M."/>
            <person name="Kriszt B."/>
            <person name="Szoboszlay S."/>
            <person name="Toth A."/>
            <person name="Szabo I."/>
            <person name="Tancsics A."/>
            <person name="Nagy I."/>
            <person name="Horvath B."/>
            <person name="Nagy I."/>
            <person name="Kukolya J."/>
        </authorList>
    </citation>
    <scope>NUCLEOTIDE SEQUENCE [LARGE SCALE GENOMIC DNA]</scope>
    <source>
        <strain evidence="1 2">OR16</strain>
    </source>
</reference>
<organism evidence="1 2">
    <name type="scientific">Cupriavidus basilensis OR16</name>
    <dbReference type="NCBI Taxonomy" id="1127483"/>
    <lineage>
        <taxon>Bacteria</taxon>
        <taxon>Pseudomonadati</taxon>
        <taxon>Pseudomonadota</taxon>
        <taxon>Betaproteobacteria</taxon>
        <taxon>Burkholderiales</taxon>
        <taxon>Burkholderiaceae</taxon>
        <taxon>Cupriavidus</taxon>
    </lineage>
</organism>
<dbReference type="PANTHER" id="PTHR32022:SF10">
    <property type="entry name" value="D-GLUTAMATE CYCLASE, MITOCHONDRIAL"/>
    <property type="match status" value="1"/>
</dbReference>
<evidence type="ECO:0000313" key="2">
    <source>
        <dbReference type="Proteomes" id="UP000005808"/>
    </source>
</evidence>
<sequence length="163" mass="17987">MKLQMPEDLMPFDFRQAVRSGQFRGPTAGYCGDHAQANLAILPSAHASDFLRFCQANPKPCPLLGVGEPGQWHVPVLGREVDIRNDVPAYNIYRDGRLAEQTESLADLWQNDFVVFAIGCSFSFEHMLGSCHDQAGRAAGLLGLRRHTPDRDHGREVAAGDRA</sequence>
<proteinExistence type="predicted"/>
<name>H1SC78_9BURK</name>
<dbReference type="InterPro" id="IPR038021">
    <property type="entry name" value="Putative_hydro-lyase"/>
</dbReference>
<accession>H1SC78</accession>
<dbReference type="AlphaFoldDB" id="H1SC78"/>
<comment type="caution">
    <text evidence="1">The sequence shown here is derived from an EMBL/GenBank/DDBJ whole genome shotgun (WGS) entry which is preliminary data.</text>
</comment>
<dbReference type="Gene3D" id="3.40.1640.10">
    <property type="entry name" value="PSTPO5379-like"/>
    <property type="match status" value="1"/>
</dbReference>
<dbReference type="EMBL" id="AHJE01000081">
    <property type="protein sequence ID" value="EHP39856.1"/>
    <property type="molecule type" value="Genomic_DNA"/>
</dbReference>
<dbReference type="PANTHER" id="PTHR32022">
    <property type="entry name" value="D-GLUTAMATE CYCLASE, MITOCHONDRIAL"/>
    <property type="match status" value="1"/>
</dbReference>
<protein>
    <recommendedName>
        <fullName evidence="3">DUF1445 domain-containing protein</fullName>
    </recommendedName>
</protein>
<dbReference type="PATRIC" id="fig|1127483.3.peg.5798"/>
<evidence type="ECO:0008006" key="3">
    <source>
        <dbReference type="Google" id="ProtNLM"/>
    </source>
</evidence>